<feature type="chain" id="PRO_5002489699" description="HMA domain-containing protein" evidence="1">
    <location>
        <begin position="21"/>
        <end position="110"/>
    </location>
</feature>
<evidence type="ECO:0000259" key="2">
    <source>
        <dbReference type="PROSITE" id="PS50846"/>
    </source>
</evidence>
<dbReference type="InterPro" id="IPR006121">
    <property type="entry name" value="HMA_dom"/>
</dbReference>
<dbReference type="EMBL" id="AQHW01000015">
    <property type="protein sequence ID" value="KKB55684.1"/>
    <property type="molecule type" value="Genomic_DNA"/>
</dbReference>
<keyword evidence="4" id="KW-1185">Reference proteome</keyword>
<keyword evidence="1" id="KW-0732">Signal</keyword>
<dbReference type="Proteomes" id="UP000033035">
    <property type="component" value="Unassembled WGS sequence"/>
</dbReference>
<dbReference type="STRING" id="1203610.HMPREF1536_03156"/>
<dbReference type="CDD" id="cd00371">
    <property type="entry name" value="HMA"/>
    <property type="match status" value="1"/>
</dbReference>
<dbReference type="Gene3D" id="3.30.70.100">
    <property type="match status" value="1"/>
</dbReference>
<dbReference type="PATRIC" id="fig|1203610.3.peg.3222"/>
<dbReference type="PROSITE" id="PS50846">
    <property type="entry name" value="HMA_2"/>
    <property type="match status" value="1"/>
</dbReference>
<name>A0A0F5JD44_9BACT</name>
<dbReference type="SUPFAM" id="SSF55008">
    <property type="entry name" value="HMA, heavy metal-associated domain"/>
    <property type="match status" value="1"/>
</dbReference>
<dbReference type="AlphaFoldDB" id="A0A0F5JD44"/>
<accession>A0A0F5JD44</accession>
<dbReference type="InterPro" id="IPR036163">
    <property type="entry name" value="HMA_dom_sf"/>
</dbReference>
<organism evidence="3 4">
    <name type="scientific">Parabacteroides gordonii MS-1 = DSM 23371</name>
    <dbReference type="NCBI Taxonomy" id="1203610"/>
    <lineage>
        <taxon>Bacteria</taxon>
        <taxon>Pseudomonadati</taxon>
        <taxon>Bacteroidota</taxon>
        <taxon>Bacteroidia</taxon>
        <taxon>Bacteroidales</taxon>
        <taxon>Tannerellaceae</taxon>
        <taxon>Parabacteroides</taxon>
    </lineage>
</organism>
<dbReference type="GO" id="GO:0046872">
    <property type="term" value="F:metal ion binding"/>
    <property type="evidence" value="ECO:0007669"/>
    <property type="project" value="InterPro"/>
</dbReference>
<proteinExistence type="predicted"/>
<evidence type="ECO:0000256" key="1">
    <source>
        <dbReference type="SAM" id="SignalP"/>
    </source>
</evidence>
<reference evidence="3 4" key="1">
    <citation type="submission" date="2013-04" db="EMBL/GenBank/DDBJ databases">
        <title>The Genome Sequence of Parabacteroides gordonii DSM 23371.</title>
        <authorList>
            <consortium name="The Broad Institute Genomics Platform"/>
            <person name="Earl A."/>
            <person name="Ward D."/>
            <person name="Feldgarden M."/>
            <person name="Gevers D."/>
            <person name="Martens E."/>
            <person name="Sakamoto M."/>
            <person name="Benno Y."/>
            <person name="Suzuki N."/>
            <person name="Matsunaga N."/>
            <person name="Koshihara K."/>
            <person name="Seki M."/>
            <person name="Komiya H."/>
            <person name="Walker B."/>
            <person name="Young S."/>
            <person name="Zeng Q."/>
            <person name="Gargeya S."/>
            <person name="Fitzgerald M."/>
            <person name="Haas B."/>
            <person name="Abouelleil A."/>
            <person name="Allen A.W."/>
            <person name="Alvarado L."/>
            <person name="Arachchi H.M."/>
            <person name="Berlin A.M."/>
            <person name="Chapman S.B."/>
            <person name="Gainer-Dewar J."/>
            <person name="Goldberg J."/>
            <person name="Griggs A."/>
            <person name="Gujja S."/>
            <person name="Hansen M."/>
            <person name="Howarth C."/>
            <person name="Imamovic A."/>
            <person name="Ireland A."/>
            <person name="Larimer J."/>
            <person name="McCowan C."/>
            <person name="Murphy C."/>
            <person name="Pearson M."/>
            <person name="Poon T.W."/>
            <person name="Priest M."/>
            <person name="Roberts A."/>
            <person name="Saif S."/>
            <person name="Shea T."/>
            <person name="Sisk P."/>
            <person name="Sykes S."/>
            <person name="Wortman J."/>
            <person name="Nusbaum C."/>
            <person name="Birren B."/>
        </authorList>
    </citation>
    <scope>NUCLEOTIDE SEQUENCE [LARGE SCALE GENOMIC DNA]</scope>
    <source>
        <strain evidence="3 4">MS-1</strain>
    </source>
</reference>
<protein>
    <recommendedName>
        <fullName evidence="2">HMA domain-containing protein</fullName>
    </recommendedName>
</protein>
<feature type="domain" description="HMA" evidence="2">
    <location>
        <begin position="28"/>
        <end position="94"/>
    </location>
</feature>
<gene>
    <name evidence="3" type="ORF">HMPREF1536_03156</name>
</gene>
<evidence type="ECO:0000313" key="4">
    <source>
        <dbReference type="Proteomes" id="UP000033035"/>
    </source>
</evidence>
<sequence>MKQLVVALICAVFTLSTAYAQDAKKKKDTVTFFVEEMECANCQKKVEKNIAFEKGVTDLKCDLKTRTVNVTYKTDKTSKTKLASAFKKIGMEAVPVDDGAGCPVDPAKKK</sequence>
<dbReference type="HOGENOM" id="CLU_134973_0_2_10"/>
<comment type="caution">
    <text evidence="3">The sequence shown here is derived from an EMBL/GenBank/DDBJ whole genome shotgun (WGS) entry which is preliminary data.</text>
</comment>
<dbReference type="Pfam" id="PF00403">
    <property type="entry name" value="HMA"/>
    <property type="match status" value="1"/>
</dbReference>
<evidence type="ECO:0000313" key="3">
    <source>
        <dbReference type="EMBL" id="KKB55684.1"/>
    </source>
</evidence>
<dbReference type="RefSeq" id="WP_028726144.1">
    <property type="nucleotide sequence ID" value="NZ_AUAE01000008.1"/>
</dbReference>
<feature type="signal peptide" evidence="1">
    <location>
        <begin position="1"/>
        <end position="20"/>
    </location>
</feature>